<name>A0A1Z2XX86_9CAUD</name>
<accession>A0A1Z2XX86</accession>
<proteinExistence type="predicted"/>
<evidence type="ECO:0000313" key="2">
    <source>
        <dbReference type="Proteomes" id="UP000222975"/>
    </source>
</evidence>
<organism evidence="1 2">
    <name type="scientific">Erwinia phage vB_EamM_Simmy50</name>
    <dbReference type="NCBI Taxonomy" id="1815988"/>
    <lineage>
        <taxon>Viruses</taxon>
        <taxon>Duplodnaviria</taxon>
        <taxon>Heunggongvirae</taxon>
        <taxon>Uroviricota</taxon>
        <taxon>Caudoviricetes</taxon>
        <taxon>Chimalliviridae</taxon>
        <taxon>Agricanvirus</taxon>
        <taxon>Agricanvirus simmy50</taxon>
    </lineage>
</organism>
<dbReference type="EMBL" id="KU886223">
    <property type="protein sequence ID" value="ASB43075.1"/>
    <property type="molecule type" value="Genomic_DNA"/>
</dbReference>
<keyword evidence="2" id="KW-1185">Reference proteome</keyword>
<reference evidence="2" key="1">
    <citation type="submission" date="2016-03" db="EMBL/GenBank/DDBJ databases">
        <authorList>
            <person name="Sharma R."/>
            <person name="Simister A.R."/>
            <person name="Berg J.A."/>
            <person name="Jensen G.L."/>
            <person name="Keele B.R."/>
            <person name="Ward M.E.H."/>
            <person name="Breakwell D.P."/>
            <person name="Hope S."/>
            <person name="Grose J.H."/>
        </authorList>
    </citation>
    <scope>NUCLEOTIDE SEQUENCE [LARGE SCALE GENOMIC DNA]</scope>
</reference>
<sequence length="38" mass="4038">MLCVVLPDEAPDVKRHETGTEDTPSVIAINHAGVYTGT</sequence>
<gene>
    <name evidence="1" type="ORF">SIMMY50_207</name>
</gene>
<protein>
    <submittedName>
        <fullName evidence="1">Uncharacterized protein</fullName>
    </submittedName>
</protein>
<evidence type="ECO:0000313" key="1">
    <source>
        <dbReference type="EMBL" id="ASB43075.1"/>
    </source>
</evidence>
<dbReference type="Proteomes" id="UP000222975">
    <property type="component" value="Segment"/>
</dbReference>